<dbReference type="Proteomes" id="UP000054821">
    <property type="component" value="Unassembled WGS sequence"/>
</dbReference>
<keyword evidence="4" id="KW-1185">Reference proteome</keyword>
<dbReference type="InterPro" id="IPR036291">
    <property type="entry name" value="NAD(P)-bd_dom_sf"/>
</dbReference>
<organism evidence="3 4">
    <name type="scientific">Trichoderma gamsii</name>
    <dbReference type="NCBI Taxonomy" id="398673"/>
    <lineage>
        <taxon>Eukaryota</taxon>
        <taxon>Fungi</taxon>
        <taxon>Dikarya</taxon>
        <taxon>Ascomycota</taxon>
        <taxon>Pezizomycotina</taxon>
        <taxon>Sordariomycetes</taxon>
        <taxon>Hypocreomycetidae</taxon>
        <taxon>Hypocreales</taxon>
        <taxon>Hypocreaceae</taxon>
        <taxon>Trichoderma</taxon>
    </lineage>
</organism>
<dbReference type="EMBL" id="JPDN02000063">
    <property type="protein sequence ID" value="PON20658.1"/>
    <property type="molecule type" value="Genomic_DNA"/>
</dbReference>
<sequence length="340" mass="36955">MTELSLIRTFNSKVASVFPSGLTAVFIGGTSGVGEYTLKALSKYVPRSRFYIIGRSKESADRIIRECTEHGHECRFEFIKADISQLKHVDSVSRQIMAKEDSINLLFQTQGTMAFKTTTADGLPLTAALGIHTRIRFIQNLLPLIQRAKGLKRVVSVGAATCEGDIDLDNILAVGVPLLQFRDQLASVMTLALEHLSEEAPDVSFVHTCPGVVDSGISRDAQGFSLKVMLLVSSLFKPLVATPPAESGERHVFAATSRVYSPRKRGPTTSSDKSEGLPLARGSTGEIGSGVYSVGPKNEILPDKALLVLKGFREDGTTEKVWRYIIESFESIIGMSTPVH</sequence>
<evidence type="ECO:0000313" key="3">
    <source>
        <dbReference type="EMBL" id="PON20658.1"/>
    </source>
</evidence>
<dbReference type="RefSeq" id="XP_024404451.1">
    <property type="nucleotide sequence ID" value="XM_024550799.1"/>
</dbReference>
<reference evidence="3 4" key="1">
    <citation type="journal article" date="2016" name="Genome Announc.">
        <title>Draft Whole-Genome Sequence of Trichoderma gamsii T6085, a Promising Biocontrol Agent of Fusarium Head Blight on Wheat.</title>
        <authorList>
            <person name="Baroncelli R."/>
            <person name="Zapparata A."/>
            <person name="Piaggeschi G."/>
            <person name="Sarrocco S."/>
            <person name="Vannacci G."/>
        </authorList>
    </citation>
    <scope>NUCLEOTIDE SEQUENCE [LARGE SCALE GENOMIC DNA]</scope>
    <source>
        <strain evidence="3 4">T6085</strain>
    </source>
</reference>
<evidence type="ECO:0000256" key="2">
    <source>
        <dbReference type="SAM" id="MobiDB-lite"/>
    </source>
</evidence>
<dbReference type="PANTHER" id="PTHR47534">
    <property type="entry name" value="YALI0E05731P"/>
    <property type="match status" value="1"/>
</dbReference>
<accession>A0A2P4Z8P6</accession>
<evidence type="ECO:0000256" key="1">
    <source>
        <dbReference type="ARBA" id="ARBA00023002"/>
    </source>
</evidence>
<protein>
    <recommendedName>
        <fullName evidence="5">Short-chain dehydrogenases/reductase</fullName>
    </recommendedName>
</protein>
<dbReference type="SUPFAM" id="SSF51735">
    <property type="entry name" value="NAD(P)-binding Rossmann-fold domains"/>
    <property type="match status" value="1"/>
</dbReference>
<dbReference type="Gene3D" id="3.40.50.720">
    <property type="entry name" value="NAD(P)-binding Rossmann-like Domain"/>
    <property type="match status" value="1"/>
</dbReference>
<dbReference type="AlphaFoldDB" id="A0A2P4Z8P6"/>
<comment type="caution">
    <text evidence="3">The sequence shown here is derived from an EMBL/GenBank/DDBJ whole genome shotgun (WGS) entry which is preliminary data.</text>
</comment>
<name>A0A2P4Z8P6_9HYPO</name>
<dbReference type="STRING" id="398673.A0A2P4Z8P6"/>
<proteinExistence type="predicted"/>
<dbReference type="GO" id="GO:0016491">
    <property type="term" value="F:oxidoreductase activity"/>
    <property type="evidence" value="ECO:0007669"/>
    <property type="project" value="UniProtKB-KW"/>
</dbReference>
<evidence type="ECO:0000313" key="4">
    <source>
        <dbReference type="Proteomes" id="UP000054821"/>
    </source>
</evidence>
<dbReference type="InterPro" id="IPR052228">
    <property type="entry name" value="Sec_Metab_Biosynth_Oxidored"/>
</dbReference>
<dbReference type="PANTHER" id="PTHR47534:SF3">
    <property type="entry name" value="ALCOHOL DEHYDROGENASE-LIKE C-TERMINAL DOMAIN-CONTAINING PROTEIN"/>
    <property type="match status" value="1"/>
</dbReference>
<dbReference type="GeneID" id="29989761"/>
<keyword evidence="1" id="KW-0560">Oxidoreductase</keyword>
<dbReference type="InterPro" id="IPR002347">
    <property type="entry name" value="SDR_fam"/>
</dbReference>
<gene>
    <name evidence="3" type="ORF">TGAM01_v210443</name>
</gene>
<dbReference type="Pfam" id="PF00106">
    <property type="entry name" value="adh_short"/>
    <property type="match status" value="1"/>
</dbReference>
<evidence type="ECO:0008006" key="5">
    <source>
        <dbReference type="Google" id="ProtNLM"/>
    </source>
</evidence>
<feature type="region of interest" description="Disordered" evidence="2">
    <location>
        <begin position="260"/>
        <end position="282"/>
    </location>
</feature>